<protein>
    <submittedName>
        <fullName evidence="5">DNA-binding CsgD family transcriptional regulator</fullName>
    </submittedName>
</protein>
<keyword evidence="2 5" id="KW-0238">DNA-binding</keyword>
<dbReference type="PROSITE" id="PS50043">
    <property type="entry name" value="HTH_LUXR_2"/>
    <property type="match status" value="1"/>
</dbReference>
<dbReference type="InterPro" id="IPR016032">
    <property type="entry name" value="Sig_transdc_resp-reg_C-effctor"/>
</dbReference>
<dbReference type="PANTHER" id="PTHR44688">
    <property type="entry name" value="DNA-BINDING TRANSCRIPTIONAL ACTIVATOR DEVR_DOSR"/>
    <property type="match status" value="1"/>
</dbReference>
<evidence type="ECO:0000313" key="6">
    <source>
        <dbReference type="Proteomes" id="UP000581135"/>
    </source>
</evidence>
<dbReference type="EMBL" id="JACHXA010000001">
    <property type="protein sequence ID" value="MBB3064156.1"/>
    <property type="molecule type" value="Genomic_DNA"/>
</dbReference>
<dbReference type="InterPro" id="IPR000792">
    <property type="entry name" value="Tscrpt_reg_LuxR_C"/>
</dbReference>
<proteinExistence type="predicted"/>
<dbReference type="Pfam" id="PF00196">
    <property type="entry name" value="GerE"/>
    <property type="match status" value="1"/>
</dbReference>
<dbReference type="PANTHER" id="PTHR44688:SF16">
    <property type="entry name" value="DNA-BINDING TRANSCRIPTIONAL ACTIVATOR DEVR_DOSR"/>
    <property type="match status" value="1"/>
</dbReference>
<keyword evidence="3" id="KW-0804">Transcription</keyword>
<dbReference type="Gene3D" id="1.10.10.10">
    <property type="entry name" value="Winged helix-like DNA-binding domain superfamily/Winged helix DNA-binding domain"/>
    <property type="match status" value="1"/>
</dbReference>
<dbReference type="CDD" id="cd06170">
    <property type="entry name" value="LuxR_C_like"/>
    <property type="match status" value="1"/>
</dbReference>
<reference evidence="5 6" key="1">
    <citation type="submission" date="2020-08" db="EMBL/GenBank/DDBJ databases">
        <title>Genomic Encyclopedia of Type Strains, Phase III (KMG-III): the genomes of soil and plant-associated and newly described type strains.</title>
        <authorList>
            <person name="Whitman W."/>
        </authorList>
    </citation>
    <scope>NUCLEOTIDE SEQUENCE [LARGE SCALE GENOMIC DNA]</scope>
    <source>
        <strain evidence="5 6">CECT 8803</strain>
    </source>
</reference>
<keyword evidence="6" id="KW-1185">Reference proteome</keyword>
<sequence length="268" mass="30036">MKGSEDSPEEWAAQAIDALGTAAFMETGINYLRALAPFVGAFAVALDGSRRPAHLYDNVRAHRRVEVVDQYLEGAYLLDPFYDAYRSGMSDAVLHLNEIAPDRFQQTAYYRRYYKAIGLKDEVGFLIDLPDRRTFFLSIGRRAEEPRFTRRQLDAFRGGFPIFAALVRRHFLAGRPYHPAEESGVANELESEALLGVDLAIDAFGREDLTAREMEIAGLILKGHSSKSIARLTDISPGTVKLHRKSIYRKLGITSQSELFASFLQTLG</sequence>
<dbReference type="Proteomes" id="UP000581135">
    <property type="component" value="Unassembled WGS sequence"/>
</dbReference>
<dbReference type="InterPro" id="IPR036388">
    <property type="entry name" value="WH-like_DNA-bd_sf"/>
</dbReference>
<organism evidence="5 6">
    <name type="scientific">Limibacillus halophilus</name>
    <dbReference type="NCBI Taxonomy" id="1579333"/>
    <lineage>
        <taxon>Bacteria</taxon>
        <taxon>Pseudomonadati</taxon>
        <taxon>Pseudomonadota</taxon>
        <taxon>Alphaproteobacteria</taxon>
        <taxon>Rhodospirillales</taxon>
        <taxon>Rhodovibrionaceae</taxon>
        <taxon>Limibacillus</taxon>
    </lineage>
</organism>
<feature type="domain" description="HTH luxR-type" evidence="4">
    <location>
        <begin position="202"/>
        <end position="267"/>
    </location>
</feature>
<dbReference type="GO" id="GO:0003677">
    <property type="term" value="F:DNA binding"/>
    <property type="evidence" value="ECO:0007669"/>
    <property type="project" value="UniProtKB-KW"/>
</dbReference>
<dbReference type="GO" id="GO:0006355">
    <property type="term" value="P:regulation of DNA-templated transcription"/>
    <property type="evidence" value="ECO:0007669"/>
    <property type="project" value="InterPro"/>
</dbReference>
<dbReference type="PRINTS" id="PR00038">
    <property type="entry name" value="HTHLUXR"/>
</dbReference>
<dbReference type="SUPFAM" id="SSF46894">
    <property type="entry name" value="C-terminal effector domain of the bipartite response regulators"/>
    <property type="match status" value="1"/>
</dbReference>
<dbReference type="AlphaFoldDB" id="A0A839SS32"/>
<name>A0A839SS32_9PROT</name>
<comment type="caution">
    <text evidence="5">The sequence shown here is derived from an EMBL/GenBank/DDBJ whole genome shotgun (WGS) entry which is preliminary data.</text>
</comment>
<gene>
    <name evidence="5" type="ORF">FHR98_000421</name>
</gene>
<dbReference type="PROSITE" id="PS00622">
    <property type="entry name" value="HTH_LUXR_1"/>
    <property type="match status" value="1"/>
</dbReference>
<keyword evidence="1" id="KW-0805">Transcription regulation</keyword>
<evidence type="ECO:0000256" key="3">
    <source>
        <dbReference type="ARBA" id="ARBA00023163"/>
    </source>
</evidence>
<accession>A0A839SS32</accession>
<dbReference type="SMART" id="SM00421">
    <property type="entry name" value="HTH_LUXR"/>
    <property type="match status" value="1"/>
</dbReference>
<evidence type="ECO:0000256" key="2">
    <source>
        <dbReference type="ARBA" id="ARBA00023125"/>
    </source>
</evidence>
<evidence type="ECO:0000313" key="5">
    <source>
        <dbReference type="EMBL" id="MBB3064156.1"/>
    </source>
</evidence>
<evidence type="ECO:0000256" key="1">
    <source>
        <dbReference type="ARBA" id="ARBA00023015"/>
    </source>
</evidence>
<evidence type="ECO:0000259" key="4">
    <source>
        <dbReference type="PROSITE" id="PS50043"/>
    </source>
</evidence>
<dbReference type="RefSeq" id="WP_183414964.1">
    <property type="nucleotide sequence ID" value="NZ_JACHXA010000001.1"/>
</dbReference>